<protein>
    <submittedName>
        <fullName evidence="7">Uncharacterized protein</fullName>
    </submittedName>
</protein>
<feature type="transmembrane region" description="Helical" evidence="6">
    <location>
        <begin position="57"/>
        <end position="74"/>
    </location>
</feature>
<feature type="transmembrane region" description="Helical" evidence="6">
    <location>
        <begin position="86"/>
        <end position="106"/>
    </location>
</feature>
<feature type="transmembrane region" description="Helical" evidence="6">
    <location>
        <begin position="333"/>
        <end position="354"/>
    </location>
</feature>
<feature type="transmembrane region" description="Helical" evidence="6">
    <location>
        <begin position="204"/>
        <end position="222"/>
    </location>
</feature>
<evidence type="ECO:0000256" key="3">
    <source>
        <dbReference type="ARBA" id="ARBA00022692"/>
    </source>
</evidence>
<feature type="transmembrane region" description="Helical" evidence="6">
    <location>
        <begin position="366"/>
        <end position="386"/>
    </location>
</feature>
<evidence type="ECO:0000256" key="5">
    <source>
        <dbReference type="ARBA" id="ARBA00023136"/>
    </source>
</evidence>
<dbReference type="Gene3D" id="1.20.1250.20">
    <property type="entry name" value="MFS general substrate transporter like domains"/>
    <property type="match status" value="2"/>
</dbReference>
<evidence type="ECO:0000256" key="2">
    <source>
        <dbReference type="ARBA" id="ARBA00022448"/>
    </source>
</evidence>
<reference evidence="7" key="1">
    <citation type="submission" date="2022-07" db="EMBL/GenBank/DDBJ databases">
        <title>Genome Sequence of Leucocoprinus birnbaumii.</title>
        <authorList>
            <person name="Buettner E."/>
        </authorList>
    </citation>
    <scope>NUCLEOTIDE SEQUENCE</scope>
    <source>
        <strain evidence="7">VT141</strain>
    </source>
</reference>
<proteinExistence type="predicted"/>
<keyword evidence="2" id="KW-0813">Transport</keyword>
<comment type="subcellular location">
    <subcellularLocation>
        <location evidence="1">Membrane</location>
        <topology evidence="1">Multi-pass membrane protein</topology>
    </subcellularLocation>
</comment>
<dbReference type="PANTHER" id="PTHR43791">
    <property type="entry name" value="PERMEASE-RELATED"/>
    <property type="match status" value="1"/>
</dbReference>
<evidence type="ECO:0000256" key="1">
    <source>
        <dbReference type="ARBA" id="ARBA00004141"/>
    </source>
</evidence>
<dbReference type="InterPro" id="IPR036259">
    <property type="entry name" value="MFS_trans_sf"/>
</dbReference>
<evidence type="ECO:0000313" key="7">
    <source>
        <dbReference type="EMBL" id="KAJ3573726.1"/>
    </source>
</evidence>
<feature type="transmembrane region" description="Helical" evidence="6">
    <location>
        <begin position="141"/>
        <end position="158"/>
    </location>
</feature>
<evidence type="ECO:0000256" key="4">
    <source>
        <dbReference type="ARBA" id="ARBA00022989"/>
    </source>
</evidence>
<keyword evidence="4 6" id="KW-1133">Transmembrane helix</keyword>
<dbReference type="PANTHER" id="PTHR43791:SF48">
    <property type="entry name" value="TRANSPORTER, PUTATIVE (AFU_ORTHOLOGUE AFUA_4G01000)-RELATED"/>
    <property type="match status" value="1"/>
</dbReference>
<dbReference type="Pfam" id="PF07690">
    <property type="entry name" value="MFS_1"/>
    <property type="match status" value="1"/>
</dbReference>
<dbReference type="GO" id="GO:0022857">
    <property type="term" value="F:transmembrane transporter activity"/>
    <property type="evidence" value="ECO:0007669"/>
    <property type="project" value="InterPro"/>
</dbReference>
<feature type="transmembrane region" description="Helical" evidence="6">
    <location>
        <begin position="273"/>
        <end position="293"/>
    </location>
</feature>
<dbReference type="EMBL" id="JANIEX010000093">
    <property type="protein sequence ID" value="KAJ3573726.1"/>
    <property type="molecule type" value="Genomic_DNA"/>
</dbReference>
<comment type="caution">
    <text evidence="7">The sequence shown here is derived from an EMBL/GenBank/DDBJ whole genome shotgun (WGS) entry which is preliminary data.</text>
</comment>
<accession>A0AAD5VYM2</accession>
<keyword evidence="5 6" id="KW-0472">Membrane</keyword>
<dbReference type="AlphaFoldDB" id="A0AAD5VYM2"/>
<organism evidence="7 8">
    <name type="scientific">Leucocoprinus birnbaumii</name>
    <dbReference type="NCBI Taxonomy" id="56174"/>
    <lineage>
        <taxon>Eukaryota</taxon>
        <taxon>Fungi</taxon>
        <taxon>Dikarya</taxon>
        <taxon>Basidiomycota</taxon>
        <taxon>Agaricomycotina</taxon>
        <taxon>Agaricomycetes</taxon>
        <taxon>Agaricomycetidae</taxon>
        <taxon>Agaricales</taxon>
        <taxon>Agaricineae</taxon>
        <taxon>Agaricaceae</taxon>
        <taxon>Leucocoprinus</taxon>
    </lineage>
</organism>
<gene>
    <name evidence="7" type="ORF">NP233_g2248</name>
</gene>
<keyword evidence="3 6" id="KW-0812">Transmembrane</keyword>
<dbReference type="GO" id="GO:0016020">
    <property type="term" value="C:membrane"/>
    <property type="evidence" value="ECO:0007669"/>
    <property type="project" value="UniProtKB-SubCell"/>
</dbReference>
<dbReference type="Proteomes" id="UP001213000">
    <property type="component" value="Unassembled WGS sequence"/>
</dbReference>
<evidence type="ECO:0000313" key="8">
    <source>
        <dbReference type="Proteomes" id="UP001213000"/>
    </source>
</evidence>
<evidence type="ECO:0000256" key="6">
    <source>
        <dbReference type="SAM" id="Phobius"/>
    </source>
</evidence>
<sequence length="424" mass="46577">MSTSESRNHDAEKRLVRKLDLTILPLFTMIYTFIYVDRSSLGNAQVAGMSNDLRLKIHDLSISMTVFFVIYAIMKIPSNLVVKHLGSTWIAVLIISAGSTALGTAFTTDSMGLLLTRLFLAMVEGGIGGLWARKYYRRNELVLRIITIGLGLLGLVFLPGDPSTTKLLTQAERELAIERIDLDSAVKTEGTREKTSLKLVLRSFNVWTCLCTFCFFVLSISYQTMNVFLPTILSKVGHLSASQAQLDTAPIFIAGAVWGLLSSHASFRWKNRAIPTFFGELLHVIGYSLVINSSSFSQHYAACVMIYMGDCAVGILIMTWATDNAAPDTMRAVAAAAIPGLGSLGSIVGMWVFVPSEAPEFRVGNMLNLISGVIMIFSIALEALYLKAENSKRERGDRDDRLSGLAGDEGISLGYRHPSFRYQT</sequence>
<name>A0AAD5VYM2_9AGAR</name>
<feature type="transmembrane region" description="Helical" evidence="6">
    <location>
        <begin position="299"/>
        <end position="321"/>
    </location>
</feature>
<feature type="transmembrane region" description="Helical" evidence="6">
    <location>
        <begin position="112"/>
        <end position="132"/>
    </location>
</feature>
<dbReference type="SUPFAM" id="SSF103473">
    <property type="entry name" value="MFS general substrate transporter"/>
    <property type="match status" value="1"/>
</dbReference>
<dbReference type="InterPro" id="IPR011701">
    <property type="entry name" value="MFS"/>
</dbReference>
<feature type="transmembrane region" description="Helical" evidence="6">
    <location>
        <begin position="21"/>
        <end position="37"/>
    </location>
</feature>
<keyword evidence="8" id="KW-1185">Reference proteome</keyword>